<evidence type="ECO:0000256" key="3">
    <source>
        <dbReference type="ARBA" id="ARBA00022676"/>
    </source>
</evidence>
<keyword evidence="13" id="KW-1185">Reference proteome</keyword>
<comment type="similarity">
    <text evidence="2">Belongs to the glycosyltransferase 32 family.</text>
</comment>
<evidence type="ECO:0000256" key="10">
    <source>
        <dbReference type="SAM" id="Coils"/>
    </source>
</evidence>
<dbReference type="SUPFAM" id="SSF53448">
    <property type="entry name" value="Nucleotide-diphospho-sugar transferases"/>
    <property type="match status" value="1"/>
</dbReference>
<name>A0A1X7R527_9SACH</name>
<dbReference type="InterPro" id="IPR007577">
    <property type="entry name" value="GlycoTrfase_DXD_sugar-bd_CS"/>
</dbReference>
<dbReference type="GO" id="GO:0006487">
    <property type="term" value="P:protein N-linked glycosylation"/>
    <property type="evidence" value="ECO:0007669"/>
    <property type="project" value="TreeGrafter"/>
</dbReference>
<dbReference type="STRING" id="1789683.A0A1X7R527"/>
<evidence type="ECO:0000313" key="13">
    <source>
        <dbReference type="Proteomes" id="UP000196158"/>
    </source>
</evidence>
<dbReference type="Pfam" id="PF04488">
    <property type="entry name" value="Gly_transf_sug"/>
    <property type="match status" value="1"/>
</dbReference>
<dbReference type="GO" id="GO:0000009">
    <property type="term" value="F:alpha-1,6-mannosyltransferase activity"/>
    <property type="evidence" value="ECO:0007669"/>
    <property type="project" value="InterPro"/>
</dbReference>
<dbReference type="GO" id="GO:0000136">
    <property type="term" value="C:mannan polymerase complex"/>
    <property type="evidence" value="ECO:0007669"/>
    <property type="project" value="TreeGrafter"/>
</dbReference>
<keyword evidence="4 12" id="KW-0808">Transferase</keyword>
<dbReference type="PANTHER" id="PTHR31834:SF11">
    <property type="entry name" value="GLYCOSYLTRANSFERASE HOC1-RELATED"/>
    <property type="match status" value="1"/>
</dbReference>
<keyword evidence="9 11" id="KW-0472">Membrane</keyword>
<keyword evidence="8" id="KW-0333">Golgi apparatus</keyword>
<keyword evidence="3 12" id="KW-0328">Glycosyltransferase</keyword>
<dbReference type="OrthoDB" id="411251at2759"/>
<dbReference type="Gene3D" id="3.90.550.20">
    <property type="match status" value="1"/>
</dbReference>
<keyword evidence="10" id="KW-0175">Coiled coil</keyword>
<accession>A0A1X7R527</accession>
<feature type="coiled-coil region" evidence="10">
    <location>
        <begin position="72"/>
        <end position="99"/>
    </location>
</feature>
<comment type="subcellular location">
    <subcellularLocation>
        <location evidence="1">Golgi apparatus membrane</location>
        <topology evidence="1">Single-pass type II membrane protein</topology>
    </subcellularLocation>
</comment>
<proteinExistence type="inferred from homology"/>
<evidence type="ECO:0000256" key="5">
    <source>
        <dbReference type="ARBA" id="ARBA00022692"/>
    </source>
</evidence>
<sequence length="394" mass="46292">MAKSRSFWKVKRLVWFIVPTIVLVLLVVRFINNSKATDLQTILQNLPTEISQSINNANNKQQKDADIMSRFEELTEQLLAKQEEQSKEFERERKVLEKKINDLKPVPDDLTLREKLAYNFPYDPKARFPAFIWQMWNGKMDDIEVLLSRQQWGDKNPGFVHEVFNDELMDAIVRHFYHRIPEIMDAYTTMPTRILKIDFFKYLILLARGGVYVDMDTFPVQPIPNWIPEAIEPGEIGMIVGIEHDAAPNTDWKKNFVRRLQIGNWVIQAKPGHPILREIVAQITELTLHRKEENSLRLNFRNDLTVMGWTGSGAWTDVIFTYFNDYIKSGLRSKITWRDFHDIRRPKLLSDILVLPQFSFASPQTIENDDPRKKFYFVVHSATRFWKGAPKVEQ</sequence>
<dbReference type="Proteomes" id="UP000196158">
    <property type="component" value="Unassembled WGS sequence"/>
</dbReference>
<evidence type="ECO:0000256" key="1">
    <source>
        <dbReference type="ARBA" id="ARBA00004323"/>
    </source>
</evidence>
<evidence type="ECO:0000256" key="2">
    <source>
        <dbReference type="ARBA" id="ARBA00009003"/>
    </source>
</evidence>
<evidence type="ECO:0000256" key="4">
    <source>
        <dbReference type="ARBA" id="ARBA00022679"/>
    </source>
</evidence>
<evidence type="ECO:0000256" key="6">
    <source>
        <dbReference type="ARBA" id="ARBA00022968"/>
    </source>
</evidence>
<evidence type="ECO:0000256" key="8">
    <source>
        <dbReference type="ARBA" id="ARBA00023034"/>
    </source>
</evidence>
<organism evidence="12 13">
    <name type="scientific">Maudiozyma saulgeensis</name>
    <dbReference type="NCBI Taxonomy" id="1789683"/>
    <lineage>
        <taxon>Eukaryota</taxon>
        <taxon>Fungi</taxon>
        <taxon>Dikarya</taxon>
        <taxon>Ascomycota</taxon>
        <taxon>Saccharomycotina</taxon>
        <taxon>Saccharomycetes</taxon>
        <taxon>Saccharomycetales</taxon>
        <taxon>Saccharomycetaceae</taxon>
        <taxon>Maudiozyma</taxon>
    </lineage>
</organism>
<dbReference type="FunFam" id="3.90.550.20:FF:000002">
    <property type="entry name" value="Initiation-specific alpha-1,6-mannosyltransferase"/>
    <property type="match status" value="1"/>
</dbReference>
<evidence type="ECO:0000313" key="12">
    <source>
        <dbReference type="EMBL" id="SMN20664.1"/>
    </source>
</evidence>
<dbReference type="InterPro" id="IPR029044">
    <property type="entry name" value="Nucleotide-diphossugar_trans"/>
</dbReference>
<protein>
    <submittedName>
        <fullName evidence="12">Similar to Saccharomyces cerevisiae YJR075W HOC1 Alpha-1,6-mannosyltransferase involved in cell wall mannan biosynthesis</fullName>
    </submittedName>
</protein>
<evidence type="ECO:0000256" key="7">
    <source>
        <dbReference type="ARBA" id="ARBA00022989"/>
    </source>
</evidence>
<dbReference type="PANTHER" id="PTHR31834">
    <property type="entry name" value="INITIATION-SPECIFIC ALPHA-1,6-MANNOSYLTRANSFERASE"/>
    <property type="match status" value="1"/>
</dbReference>
<reference evidence="12 13" key="1">
    <citation type="submission" date="2017-04" db="EMBL/GenBank/DDBJ databases">
        <authorList>
            <person name="Afonso C.L."/>
            <person name="Miller P.J."/>
            <person name="Scott M.A."/>
            <person name="Spackman E."/>
            <person name="Goraichik I."/>
            <person name="Dimitrov K.M."/>
            <person name="Suarez D.L."/>
            <person name="Swayne D.E."/>
        </authorList>
    </citation>
    <scope>NUCLEOTIDE SEQUENCE [LARGE SCALE GENOMIC DNA]</scope>
</reference>
<evidence type="ECO:0000256" key="11">
    <source>
        <dbReference type="SAM" id="Phobius"/>
    </source>
</evidence>
<dbReference type="EMBL" id="FXLY01000006">
    <property type="protein sequence ID" value="SMN20664.1"/>
    <property type="molecule type" value="Genomic_DNA"/>
</dbReference>
<dbReference type="InterPro" id="IPR039367">
    <property type="entry name" value="Och1-like"/>
</dbReference>
<keyword evidence="5 11" id="KW-0812">Transmembrane</keyword>
<keyword evidence="7 11" id="KW-1133">Transmembrane helix</keyword>
<gene>
    <name evidence="12" type="ORF">KASA_0M00363G</name>
</gene>
<feature type="transmembrane region" description="Helical" evidence="11">
    <location>
        <begin position="12"/>
        <end position="31"/>
    </location>
</feature>
<dbReference type="AlphaFoldDB" id="A0A1X7R527"/>
<evidence type="ECO:0000256" key="9">
    <source>
        <dbReference type="ARBA" id="ARBA00023136"/>
    </source>
</evidence>
<keyword evidence="6" id="KW-0735">Signal-anchor</keyword>